<dbReference type="InterPro" id="IPR022313">
    <property type="entry name" value="Phe/His_NH3-lyase_AS"/>
</dbReference>
<dbReference type="AlphaFoldDB" id="A0A0L0V6B7"/>
<proteinExistence type="inferred from homology"/>
<dbReference type="STRING" id="1165861.A0A0L0V6B7"/>
<dbReference type="PANTHER" id="PTHR10362">
    <property type="entry name" value="HISTIDINE AMMONIA-LYASE"/>
    <property type="match status" value="1"/>
</dbReference>
<comment type="caution">
    <text evidence="3">The sequence shown here is derived from an EMBL/GenBank/DDBJ whole genome shotgun (WGS) entry which is preliminary data.</text>
</comment>
<dbReference type="NCBIfam" id="TIGR01226">
    <property type="entry name" value="phe_am_lyase"/>
    <property type="match status" value="1"/>
</dbReference>
<dbReference type="InterPro" id="IPR008948">
    <property type="entry name" value="L-Aspartase-like"/>
</dbReference>
<dbReference type="InterPro" id="IPR001106">
    <property type="entry name" value="Aromatic_Lyase"/>
</dbReference>
<reference evidence="4" key="1">
    <citation type="submission" date="2014-03" db="EMBL/GenBank/DDBJ databases">
        <title>The Genome Sequence of Puccinia striiformis f. sp. tritici PST-78.</title>
        <authorList>
            <consortium name="The Broad Institute Genome Sequencing Platform"/>
            <person name="Cuomo C."/>
            <person name="Hulbert S."/>
            <person name="Chen X."/>
            <person name="Walker B."/>
            <person name="Young S.K."/>
            <person name="Zeng Q."/>
            <person name="Gargeya S."/>
            <person name="Fitzgerald M."/>
            <person name="Haas B."/>
            <person name="Abouelleil A."/>
            <person name="Alvarado L."/>
            <person name="Arachchi H.M."/>
            <person name="Berlin A.M."/>
            <person name="Chapman S.B."/>
            <person name="Goldberg J."/>
            <person name="Griggs A."/>
            <person name="Gujja S."/>
            <person name="Hansen M."/>
            <person name="Howarth C."/>
            <person name="Imamovic A."/>
            <person name="Larimer J."/>
            <person name="McCowan C."/>
            <person name="Montmayeur A."/>
            <person name="Murphy C."/>
            <person name="Neiman D."/>
            <person name="Pearson M."/>
            <person name="Priest M."/>
            <person name="Roberts A."/>
            <person name="Saif S."/>
            <person name="Shea T."/>
            <person name="Sisk P."/>
            <person name="Sykes S."/>
            <person name="Wortman J."/>
            <person name="Nusbaum C."/>
            <person name="Birren B."/>
        </authorList>
    </citation>
    <scope>NUCLEOTIDE SEQUENCE [LARGE SCALE GENOMIC DNA]</scope>
    <source>
        <strain evidence="4">race PST-78</strain>
    </source>
</reference>
<keyword evidence="2 3" id="KW-0456">Lyase</keyword>
<dbReference type="Gene3D" id="1.10.275.10">
    <property type="entry name" value="Fumarase/aspartase (N-terminal domain)"/>
    <property type="match status" value="1"/>
</dbReference>
<evidence type="ECO:0000313" key="4">
    <source>
        <dbReference type="Proteomes" id="UP000054564"/>
    </source>
</evidence>
<evidence type="ECO:0000313" key="3">
    <source>
        <dbReference type="EMBL" id="KNE94736.1"/>
    </source>
</evidence>
<dbReference type="InterPro" id="IPR005922">
    <property type="entry name" value="Phe_NH3-lyase"/>
</dbReference>
<dbReference type="Pfam" id="PF00221">
    <property type="entry name" value="Lyase_aromatic"/>
    <property type="match status" value="1"/>
</dbReference>
<dbReference type="InterPro" id="IPR023144">
    <property type="entry name" value="Phe_NH3-lyase_shielding_dom_sf"/>
</dbReference>
<dbReference type="PROSITE" id="PS00488">
    <property type="entry name" value="PAL_HISTIDASE"/>
    <property type="match status" value="1"/>
</dbReference>
<dbReference type="SUPFAM" id="SSF48557">
    <property type="entry name" value="L-aspartase-like"/>
    <property type="match status" value="1"/>
</dbReference>
<dbReference type="InterPro" id="IPR024083">
    <property type="entry name" value="Fumarase/histidase_N"/>
</dbReference>
<comment type="similarity">
    <text evidence="1 2">Belongs to the PAL/histidase family.</text>
</comment>
<dbReference type="GO" id="GO:0016841">
    <property type="term" value="F:ammonia-lyase activity"/>
    <property type="evidence" value="ECO:0007669"/>
    <property type="project" value="InterPro"/>
</dbReference>
<sequence>MSRPHAALCHALITPLLLDPVPNNSETVTVIIDGYSLTIQDLIRATTRIPKYEISKDPKTSSKIASSLKFMLDRANQSTYGVTTGFGAAATTRTHEVGALQVSIIEHLLCGLTGVKNVTRLTIGENPSIPIHHNIMAESVVRTAILIRVNSLSRGHSAVRFELLESLVELLNRNITPIVPLRGTISASGDLTPLAYVAGAVCGHPDVYVIDRSNPTEPKIMNSQECMKKHNLAPLVLGPKEGLAIANGTAFSAGLGSIVIYETHILALLSQVLTAMTVETLVGQIGAFHPFIHKTARPHSGQIEVAENVYKFLKESKLVENEDQEEGDDDFEREKSNQILRQDRYPLRTAPQWIGPQLEDILVAHQTISVELNSTTDNPLVDIENGKLHHGGNFQATSIATSMEKTRLSIAAIGKIMFAQLTELNNSNMNKGLPSCLNGSEPSINYHTKGLDTHCAAYCSELQFLASPVTTHVQSAEGHNQSINSLAFISARKTAESIEILKMLMASHLYCLCQALDLRVIEIRLKESLVEIFKETLQSSFGDLKISVDEVVDKFMNRRETSPSLDSSDRVKECIEVTIPLIVKQFESDAQSIPVGSVTQYMSTSTRLILNKLEELSTGTLPTSQYLGSSRVIYDFVRVELDVQFRVGDVAGGVHTSIGSSVDRILCCLSTPSFLNVLLSLF</sequence>
<dbReference type="EMBL" id="AJIL01000110">
    <property type="protein sequence ID" value="KNE94736.1"/>
    <property type="molecule type" value="Genomic_DNA"/>
</dbReference>
<dbReference type="GO" id="GO:0005737">
    <property type="term" value="C:cytoplasm"/>
    <property type="evidence" value="ECO:0007669"/>
    <property type="project" value="InterPro"/>
</dbReference>
<dbReference type="GO" id="GO:0006559">
    <property type="term" value="P:L-phenylalanine catabolic process"/>
    <property type="evidence" value="ECO:0007669"/>
    <property type="project" value="InterPro"/>
</dbReference>
<gene>
    <name evidence="3" type="ORF">PSTG_11924</name>
</gene>
<accession>A0A0L0V6B7</accession>
<name>A0A0L0V6B7_9BASI</name>
<protein>
    <submittedName>
        <fullName evidence="3">Phenylalanine ammonia-lyase</fullName>
    </submittedName>
</protein>
<evidence type="ECO:0000256" key="1">
    <source>
        <dbReference type="ARBA" id="ARBA00007238"/>
    </source>
</evidence>
<organism evidence="3 4">
    <name type="scientific">Puccinia striiformis f. sp. tritici PST-78</name>
    <dbReference type="NCBI Taxonomy" id="1165861"/>
    <lineage>
        <taxon>Eukaryota</taxon>
        <taxon>Fungi</taxon>
        <taxon>Dikarya</taxon>
        <taxon>Basidiomycota</taxon>
        <taxon>Pucciniomycotina</taxon>
        <taxon>Pucciniomycetes</taxon>
        <taxon>Pucciniales</taxon>
        <taxon>Pucciniaceae</taxon>
        <taxon>Puccinia</taxon>
    </lineage>
</organism>
<dbReference type="Gene3D" id="1.20.200.10">
    <property type="entry name" value="Fumarase/aspartase (Central domain)"/>
    <property type="match status" value="1"/>
</dbReference>
<dbReference type="Gene3D" id="1.10.274.20">
    <property type="entry name" value="Phenylalanine ammonia-lyase 1, domain 3"/>
    <property type="match status" value="1"/>
</dbReference>
<dbReference type="Proteomes" id="UP000054564">
    <property type="component" value="Unassembled WGS sequence"/>
</dbReference>
<dbReference type="OrthoDB" id="593519at2759"/>
<keyword evidence="4" id="KW-1185">Reference proteome</keyword>
<dbReference type="CDD" id="cd00332">
    <property type="entry name" value="PAL-HAL"/>
    <property type="match status" value="1"/>
</dbReference>
<evidence type="ECO:0000256" key="2">
    <source>
        <dbReference type="RuleBase" id="RU003954"/>
    </source>
</evidence>